<evidence type="ECO:0000313" key="3">
    <source>
        <dbReference type="Proteomes" id="UP000234237"/>
    </source>
</evidence>
<feature type="transmembrane region" description="Helical" evidence="1">
    <location>
        <begin position="29"/>
        <end position="52"/>
    </location>
</feature>
<proteinExistence type="predicted"/>
<reference evidence="3" key="1">
    <citation type="submission" date="2016-11" db="EMBL/GenBank/DDBJ databases">
        <title>Complete genome sequence of Virgibacillus pantothenticus 21D, a halophilic bacterium isolated from the deep hypersaline anoxic basin Discovery in the Mediterranean Sea.</title>
        <authorList>
            <person name="Zeaiter Z."/>
            <person name="Booth J.M."/>
            <person name="Prosdocimi E.M."/>
            <person name="Mapelli F."/>
            <person name="Fusi M."/>
            <person name="Daffonchio D."/>
            <person name="Borin S."/>
            <person name="Crotti E."/>
        </authorList>
    </citation>
    <scope>NUCLEOTIDE SEQUENCE [LARGE SCALE GENOMIC DNA]</scope>
    <source>
        <strain evidence="3">21D</strain>
    </source>
</reference>
<keyword evidence="1" id="KW-1133">Transmembrane helix</keyword>
<name>A0A2K9IXP1_9BACI</name>
<keyword evidence="1" id="KW-0472">Membrane</keyword>
<dbReference type="EMBL" id="CP018622">
    <property type="protein sequence ID" value="AUJ24184.1"/>
    <property type="molecule type" value="Genomic_DNA"/>
</dbReference>
<protein>
    <submittedName>
        <fullName evidence="2">Uncharacterized protein</fullName>
    </submittedName>
</protein>
<sequence>MTHLAFLIPAILVYVYIFRDFALYNGDTFKLLVFGIIIIQFTAFFIQSSLYYKRMKKKVERY</sequence>
<organism evidence="2 3">
    <name type="scientific">Virgibacillus dokdonensis</name>
    <dbReference type="NCBI Taxonomy" id="302167"/>
    <lineage>
        <taxon>Bacteria</taxon>
        <taxon>Bacillati</taxon>
        <taxon>Bacillota</taxon>
        <taxon>Bacilli</taxon>
        <taxon>Bacillales</taxon>
        <taxon>Bacillaceae</taxon>
        <taxon>Virgibacillus</taxon>
    </lineage>
</organism>
<evidence type="ECO:0000313" key="2">
    <source>
        <dbReference type="EMBL" id="AUJ24184.1"/>
    </source>
</evidence>
<evidence type="ECO:0000256" key="1">
    <source>
        <dbReference type="SAM" id="Phobius"/>
    </source>
</evidence>
<dbReference type="RefSeq" id="WP_077706561.1">
    <property type="nucleotide sequence ID" value="NZ_LT745763.1"/>
</dbReference>
<gene>
    <name evidence="2" type="ORF">A21D_01072</name>
</gene>
<dbReference type="Proteomes" id="UP000234237">
    <property type="component" value="Chromosome"/>
</dbReference>
<dbReference type="AlphaFoldDB" id="A0A2K9IXP1"/>
<keyword evidence="1" id="KW-0812">Transmembrane</keyword>
<accession>A0A2K9IXP1</accession>
<dbReference type="KEGG" id="vpn:A21D_01072"/>